<dbReference type="GO" id="GO:0005576">
    <property type="term" value="C:extracellular region"/>
    <property type="evidence" value="ECO:0007669"/>
    <property type="project" value="InterPro"/>
</dbReference>
<reference evidence="4 5" key="1">
    <citation type="submission" date="2018-04" db="EMBL/GenBank/DDBJ databases">
        <authorList>
            <person name="Zhang X."/>
            <person name="Yuan J."/>
            <person name="Li F."/>
            <person name="Xiang J."/>
        </authorList>
    </citation>
    <scope>NUCLEOTIDE SEQUENCE [LARGE SCALE GENOMIC DNA]</scope>
    <source>
        <tissue evidence="4">Muscle</tissue>
    </source>
</reference>
<keyword evidence="1" id="KW-0732">Signal</keyword>
<dbReference type="STRING" id="6689.A0A3R7M8J5"/>
<feature type="chain" id="PRO_5033395126" evidence="1">
    <location>
        <begin position="22"/>
        <end position="113"/>
    </location>
</feature>
<keyword evidence="5" id="KW-1185">Reference proteome</keyword>
<dbReference type="InterPro" id="IPR008197">
    <property type="entry name" value="WAP_dom"/>
</dbReference>
<dbReference type="Proteomes" id="UP000283509">
    <property type="component" value="Unassembled WGS sequence"/>
</dbReference>
<feature type="domain" description="WAP" evidence="2">
    <location>
        <begin position="61"/>
        <end position="111"/>
    </location>
</feature>
<name>A0A3R7M8J5_PENVA</name>
<sequence>MIQQWSVLAMATLMLAALSWAAPQQSFLLPTPVPSCKRWCNHDVDGYLYCCQEEQGAGAHSGTCPDTPIQPQEQNVLDTQGGGALHCERDGDCTKNQKCCYTKFRQQRICRDV</sequence>
<protein>
    <submittedName>
        <fullName evidence="4">Crustin type I</fullName>
    </submittedName>
    <submittedName>
        <fullName evidence="3">Type Ia crustin cruIa-9</fullName>
    </submittedName>
</protein>
<dbReference type="InterPro" id="IPR036645">
    <property type="entry name" value="Elafin-like_sf"/>
</dbReference>
<proteinExistence type="evidence at transcript level"/>
<dbReference type="Gene3D" id="4.10.75.10">
    <property type="entry name" value="Elafin-like"/>
    <property type="match status" value="1"/>
</dbReference>
<evidence type="ECO:0000313" key="4">
    <source>
        <dbReference type="EMBL" id="ROT69980.1"/>
    </source>
</evidence>
<accession>A0A3R7M8J5</accession>
<gene>
    <name evidence="3" type="primary">CruIa-9</name>
    <name evidence="4" type="ORF">C7M84_011758</name>
</gene>
<dbReference type="SUPFAM" id="SSF57256">
    <property type="entry name" value="Elafin-like"/>
    <property type="match status" value="1"/>
</dbReference>
<evidence type="ECO:0000259" key="2">
    <source>
        <dbReference type="Pfam" id="PF00095"/>
    </source>
</evidence>
<dbReference type="OrthoDB" id="10339320at2759"/>
<dbReference type="EMBL" id="QCYY01002486">
    <property type="protein sequence ID" value="ROT69980.1"/>
    <property type="molecule type" value="Genomic_DNA"/>
</dbReference>
<dbReference type="EMBL" id="MT375565">
    <property type="protein sequence ID" value="QOL09950.1"/>
    <property type="molecule type" value="mRNA"/>
</dbReference>
<evidence type="ECO:0000313" key="5">
    <source>
        <dbReference type="Proteomes" id="UP000283509"/>
    </source>
</evidence>
<dbReference type="GO" id="GO:0030414">
    <property type="term" value="F:peptidase inhibitor activity"/>
    <property type="evidence" value="ECO:0007669"/>
    <property type="project" value="InterPro"/>
</dbReference>
<evidence type="ECO:0000313" key="3">
    <source>
        <dbReference type="EMBL" id="QOL09950.1"/>
    </source>
</evidence>
<dbReference type="Pfam" id="PF00095">
    <property type="entry name" value="WAP"/>
    <property type="match status" value="1"/>
</dbReference>
<reference evidence="3" key="3">
    <citation type="journal article" date="2020" name="Mar. Drugs">
        <title>Molecular and Functional Diversity of Crustin-Like Genes in the Shrimp Litopenaeus vannamei.</title>
        <authorList>
            <person name="Li S."/>
            <person name="Lv X."/>
            <person name="Yu Y."/>
            <person name="Zhang X."/>
            <person name="Li F."/>
        </authorList>
    </citation>
    <scope>NUCLEOTIDE SEQUENCE</scope>
    <source>
        <tissue evidence="3">Epidermis</tissue>
    </source>
</reference>
<organism evidence="4 5">
    <name type="scientific">Penaeus vannamei</name>
    <name type="common">Whiteleg shrimp</name>
    <name type="synonym">Litopenaeus vannamei</name>
    <dbReference type="NCBI Taxonomy" id="6689"/>
    <lineage>
        <taxon>Eukaryota</taxon>
        <taxon>Metazoa</taxon>
        <taxon>Ecdysozoa</taxon>
        <taxon>Arthropoda</taxon>
        <taxon>Crustacea</taxon>
        <taxon>Multicrustacea</taxon>
        <taxon>Malacostraca</taxon>
        <taxon>Eumalacostraca</taxon>
        <taxon>Eucarida</taxon>
        <taxon>Decapoda</taxon>
        <taxon>Dendrobranchiata</taxon>
        <taxon>Penaeoidea</taxon>
        <taxon>Penaeidae</taxon>
        <taxon>Penaeus</taxon>
    </lineage>
</organism>
<reference evidence="4 5" key="2">
    <citation type="submission" date="2019-01" db="EMBL/GenBank/DDBJ databases">
        <title>The decoding of complex shrimp genome reveals the adaptation for benthos swimmer, frequently molting mechanism and breeding impact on genome.</title>
        <authorList>
            <person name="Sun Y."/>
            <person name="Gao Y."/>
            <person name="Yu Y."/>
        </authorList>
    </citation>
    <scope>NUCLEOTIDE SEQUENCE [LARGE SCALE GENOMIC DNA]</scope>
    <source>
        <tissue evidence="4">Muscle</tissue>
    </source>
</reference>
<feature type="signal peptide" evidence="1">
    <location>
        <begin position="1"/>
        <end position="21"/>
    </location>
</feature>
<dbReference type="AlphaFoldDB" id="A0A3R7M8J5"/>
<evidence type="ECO:0000256" key="1">
    <source>
        <dbReference type="SAM" id="SignalP"/>
    </source>
</evidence>